<dbReference type="Proteomes" id="UP001420932">
    <property type="component" value="Unassembled WGS sequence"/>
</dbReference>
<evidence type="ECO:0000313" key="3">
    <source>
        <dbReference type="Proteomes" id="UP001420932"/>
    </source>
</evidence>
<dbReference type="AlphaFoldDB" id="A0AAP0HIZ7"/>
<comment type="caution">
    <text evidence="2">The sequence shown here is derived from an EMBL/GenBank/DDBJ whole genome shotgun (WGS) entry which is preliminary data.</text>
</comment>
<evidence type="ECO:0000313" key="2">
    <source>
        <dbReference type="EMBL" id="KAK9086532.1"/>
    </source>
</evidence>
<protein>
    <submittedName>
        <fullName evidence="2">Uncharacterized protein</fullName>
    </submittedName>
</protein>
<accession>A0AAP0HIZ7</accession>
<dbReference type="EMBL" id="JBBNAF010000013">
    <property type="protein sequence ID" value="KAK9086532.1"/>
    <property type="molecule type" value="Genomic_DNA"/>
</dbReference>
<evidence type="ECO:0000256" key="1">
    <source>
        <dbReference type="SAM" id="MobiDB-lite"/>
    </source>
</evidence>
<proteinExistence type="predicted"/>
<name>A0AAP0HIZ7_9MAGN</name>
<sequence>MAVCHDLACAFSPYDTTANAGGISKLGQLDFHHHPQRFGFACTLFPCCLLSCVPERAGASQTAGQILVHQRDCLLLLLAGKNYAERGEIGKIAEMKIGEIAETKWFVTKEERTERSQRRKMRDRSNRETKNELRGVSLVEEFCRRSPSFGQK</sequence>
<gene>
    <name evidence="2" type="ORF">Syun_028926</name>
</gene>
<organism evidence="2 3">
    <name type="scientific">Stephania yunnanensis</name>
    <dbReference type="NCBI Taxonomy" id="152371"/>
    <lineage>
        <taxon>Eukaryota</taxon>
        <taxon>Viridiplantae</taxon>
        <taxon>Streptophyta</taxon>
        <taxon>Embryophyta</taxon>
        <taxon>Tracheophyta</taxon>
        <taxon>Spermatophyta</taxon>
        <taxon>Magnoliopsida</taxon>
        <taxon>Ranunculales</taxon>
        <taxon>Menispermaceae</taxon>
        <taxon>Menispermoideae</taxon>
        <taxon>Cissampelideae</taxon>
        <taxon>Stephania</taxon>
    </lineage>
</organism>
<keyword evidence="3" id="KW-1185">Reference proteome</keyword>
<feature type="region of interest" description="Disordered" evidence="1">
    <location>
        <begin position="111"/>
        <end position="130"/>
    </location>
</feature>
<reference evidence="2 3" key="1">
    <citation type="submission" date="2024-01" db="EMBL/GenBank/DDBJ databases">
        <title>Genome assemblies of Stephania.</title>
        <authorList>
            <person name="Yang L."/>
        </authorList>
    </citation>
    <scope>NUCLEOTIDE SEQUENCE [LARGE SCALE GENOMIC DNA]</scope>
    <source>
        <strain evidence="2">YNDBR</strain>
        <tissue evidence="2">Leaf</tissue>
    </source>
</reference>